<organism evidence="6 7">
    <name type="scientific">Rhizophagus irregularis</name>
    <dbReference type="NCBI Taxonomy" id="588596"/>
    <lineage>
        <taxon>Eukaryota</taxon>
        <taxon>Fungi</taxon>
        <taxon>Fungi incertae sedis</taxon>
        <taxon>Mucoromycota</taxon>
        <taxon>Glomeromycotina</taxon>
        <taxon>Glomeromycetes</taxon>
        <taxon>Glomerales</taxon>
        <taxon>Glomeraceae</taxon>
        <taxon>Rhizophagus</taxon>
    </lineage>
</organism>
<name>A0A2N1NSE8_9GLOM</name>
<dbReference type="GO" id="GO:0035091">
    <property type="term" value="F:phosphatidylinositol binding"/>
    <property type="evidence" value="ECO:0007669"/>
    <property type="project" value="InterPro"/>
</dbReference>
<evidence type="ECO:0000256" key="3">
    <source>
        <dbReference type="SAM" id="MobiDB-lite"/>
    </source>
</evidence>
<gene>
    <name evidence="6" type="ORF">RhiirC2_844862</name>
</gene>
<dbReference type="InterPro" id="IPR002014">
    <property type="entry name" value="VHS_dom"/>
</dbReference>
<dbReference type="SMART" id="SM00288">
    <property type="entry name" value="VHS"/>
    <property type="match status" value="1"/>
</dbReference>
<dbReference type="Gene3D" id="1.20.58.160">
    <property type="match status" value="1"/>
</dbReference>
<dbReference type="Pfam" id="PF00790">
    <property type="entry name" value="VHS"/>
    <property type="match status" value="1"/>
</dbReference>
<keyword evidence="1" id="KW-0813">Transport</keyword>
<dbReference type="PANTHER" id="PTHR47789:SF1">
    <property type="entry name" value="LAS SEVENTEEN-BINDING PROTEIN 5"/>
    <property type="match status" value="1"/>
</dbReference>
<evidence type="ECO:0000256" key="1">
    <source>
        <dbReference type="ARBA" id="ARBA00022448"/>
    </source>
</evidence>
<dbReference type="PROSITE" id="PS50179">
    <property type="entry name" value="VHS"/>
    <property type="match status" value="1"/>
</dbReference>
<dbReference type="GO" id="GO:0007015">
    <property type="term" value="P:actin filament organization"/>
    <property type="evidence" value="ECO:0007669"/>
    <property type="project" value="InterPro"/>
</dbReference>
<evidence type="ECO:0000259" key="4">
    <source>
        <dbReference type="PROSITE" id="PS50179"/>
    </source>
</evidence>
<dbReference type="InterPro" id="IPR045007">
    <property type="entry name" value="LSB5"/>
</dbReference>
<feature type="region of interest" description="Disordered" evidence="3">
    <location>
        <begin position="396"/>
        <end position="439"/>
    </location>
</feature>
<feature type="domain" description="GAT" evidence="5">
    <location>
        <begin position="193"/>
        <end position="281"/>
    </location>
</feature>
<dbReference type="CDD" id="cd21383">
    <property type="entry name" value="GAT_GGA_Tom1-like"/>
    <property type="match status" value="1"/>
</dbReference>
<feature type="region of interest" description="Disordered" evidence="3">
    <location>
        <begin position="316"/>
        <end position="375"/>
    </location>
</feature>
<dbReference type="PROSITE" id="PS50909">
    <property type="entry name" value="GAT"/>
    <property type="match status" value="1"/>
</dbReference>
<evidence type="ECO:0008006" key="8">
    <source>
        <dbReference type="Google" id="ProtNLM"/>
    </source>
</evidence>
<dbReference type="VEuPathDB" id="FungiDB:FUN_013872"/>
<dbReference type="CDD" id="cd16980">
    <property type="entry name" value="VHS_Lsb5"/>
    <property type="match status" value="1"/>
</dbReference>
<reference evidence="6 7" key="2">
    <citation type="submission" date="2017-10" db="EMBL/GenBank/DDBJ databases">
        <title>Extensive intraspecific genome diversity in a model arbuscular mycorrhizal fungus.</title>
        <authorList>
            <person name="Chen E.C.H."/>
            <person name="Morin E."/>
            <person name="Baudet D."/>
            <person name="Noel J."/>
            <person name="Ndikumana S."/>
            <person name="Charron P."/>
            <person name="St-Onge C."/>
            <person name="Giorgi J."/>
            <person name="Grigoriev I.V."/>
            <person name="Roux C."/>
            <person name="Martin F.M."/>
            <person name="Corradi N."/>
        </authorList>
    </citation>
    <scope>NUCLEOTIDE SEQUENCE [LARGE SCALE GENOMIC DNA]</scope>
    <source>
        <strain evidence="6 7">C2</strain>
    </source>
</reference>
<comment type="caution">
    <text evidence="6">The sequence shown here is derived from an EMBL/GenBank/DDBJ whole genome shotgun (WGS) entry which is preliminary data.</text>
</comment>
<keyword evidence="2" id="KW-0653">Protein transport</keyword>
<dbReference type="GO" id="GO:0030479">
    <property type="term" value="C:actin cortical patch"/>
    <property type="evidence" value="ECO:0007669"/>
    <property type="project" value="TreeGrafter"/>
</dbReference>
<dbReference type="GO" id="GO:0015031">
    <property type="term" value="P:protein transport"/>
    <property type="evidence" value="ECO:0007669"/>
    <property type="project" value="UniProtKB-KW"/>
</dbReference>
<sequence length="439" mass="49729">MSAKVIKDKNTPNINFKKFNYIIKRIKRIKMGIFDIKSKTIVTDYLEQCVNKNDDDWNLIINTCNAVNATENGAKEATKFIRKKISKSGNVQLRTLTVLKAMTENCGAKFHAEIASKKFLDEIEIVAISPNTDDDIKQKIVTLLGTLTEMFRNEPSLYQISNLYSKLTGIRVSSTQKSSQLSIQQNNISNEVSTKVKISETIEISKNNIQLFTQTLSFTDPEKEDITKNELIQEFYTKCKSLHQSIMNYLSEIQDEQWIDTLLALNQDFVNSFKMYEDMIERGQVKIAKHESQKQSFRGSHLNNLDFDDAGVGSSSSYNPFEDSNEVEYDPVVSGPSAKALGKMPASRFYDSTPNRNSSNNNNNNYSSSYNENQNKTSSIFSETQKVPASLYNDTTLFDEDEPSSESQQQYSNIDAPLEPARPPNGSNNINGRHEHIVI</sequence>
<proteinExistence type="predicted"/>
<dbReference type="InterPro" id="IPR008942">
    <property type="entry name" value="ENTH_VHS"/>
</dbReference>
<dbReference type="EMBL" id="LLXL01000163">
    <property type="protein sequence ID" value="PKK76815.1"/>
    <property type="molecule type" value="Genomic_DNA"/>
</dbReference>
<dbReference type="Proteomes" id="UP000233469">
    <property type="component" value="Unassembled WGS sequence"/>
</dbReference>
<feature type="domain" description="VHS" evidence="4">
    <location>
        <begin position="54"/>
        <end position="167"/>
    </location>
</feature>
<reference evidence="6 7" key="1">
    <citation type="submission" date="2016-04" db="EMBL/GenBank/DDBJ databases">
        <title>Genome analyses suggest a sexual origin of heterokaryosis in a supposedly ancient asexual fungus.</title>
        <authorList>
            <person name="Ropars J."/>
            <person name="Sedzielewska K."/>
            <person name="Noel J."/>
            <person name="Charron P."/>
            <person name="Farinelli L."/>
            <person name="Marton T."/>
            <person name="Kruger M."/>
            <person name="Pelin A."/>
            <person name="Brachmann A."/>
            <person name="Corradi N."/>
        </authorList>
    </citation>
    <scope>NUCLEOTIDE SEQUENCE [LARGE SCALE GENOMIC DNA]</scope>
    <source>
        <strain evidence="6 7">C2</strain>
    </source>
</reference>
<dbReference type="InterPro" id="IPR004152">
    <property type="entry name" value="GAT_dom"/>
</dbReference>
<dbReference type="SUPFAM" id="SSF89009">
    <property type="entry name" value="GAT-like domain"/>
    <property type="match status" value="1"/>
</dbReference>
<feature type="compositionally biased region" description="Low complexity" evidence="3">
    <location>
        <begin position="355"/>
        <end position="375"/>
    </location>
</feature>
<dbReference type="InterPro" id="IPR038425">
    <property type="entry name" value="GAT_sf"/>
</dbReference>
<dbReference type="SUPFAM" id="SSF48464">
    <property type="entry name" value="ENTH/VHS domain"/>
    <property type="match status" value="1"/>
</dbReference>
<dbReference type="GO" id="GO:0043130">
    <property type="term" value="F:ubiquitin binding"/>
    <property type="evidence" value="ECO:0007669"/>
    <property type="project" value="InterPro"/>
</dbReference>
<dbReference type="GO" id="GO:0051666">
    <property type="term" value="P:actin cortical patch localization"/>
    <property type="evidence" value="ECO:0007669"/>
    <property type="project" value="TreeGrafter"/>
</dbReference>
<dbReference type="VEuPathDB" id="FungiDB:RhiirA1_535601"/>
<evidence type="ECO:0000256" key="2">
    <source>
        <dbReference type="ARBA" id="ARBA00022927"/>
    </source>
</evidence>
<dbReference type="Gene3D" id="1.25.40.90">
    <property type="match status" value="1"/>
</dbReference>
<evidence type="ECO:0000313" key="7">
    <source>
        <dbReference type="Proteomes" id="UP000233469"/>
    </source>
</evidence>
<protein>
    <recommendedName>
        <fullName evidence="8">VHS domain-containing protein</fullName>
    </recommendedName>
</protein>
<dbReference type="VEuPathDB" id="FungiDB:RhiirFUN_017209"/>
<dbReference type="PANTHER" id="PTHR47789">
    <property type="entry name" value="LAS SEVENTEEN-BINDING PROTEIN 5"/>
    <property type="match status" value="1"/>
</dbReference>
<dbReference type="Pfam" id="PF03127">
    <property type="entry name" value="GAT"/>
    <property type="match status" value="1"/>
</dbReference>
<dbReference type="GO" id="GO:0007034">
    <property type="term" value="P:vacuolar transport"/>
    <property type="evidence" value="ECO:0007669"/>
    <property type="project" value="UniProtKB-ARBA"/>
</dbReference>
<dbReference type="AlphaFoldDB" id="A0A2N1NSE8"/>
<evidence type="ECO:0000259" key="5">
    <source>
        <dbReference type="PROSITE" id="PS50909"/>
    </source>
</evidence>
<dbReference type="GO" id="GO:0006897">
    <property type="term" value="P:endocytosis"/>
    <property type="evidence" value="ECO:0007669"/>
    <property type="project" value="InterPro"/>
</dbReference>
<accession>A0A2N1NSE8</accession>
<evidence type="ECO:0000313" key="6">
    <source>
        <dbReference type="EMBL" id="PKK76815.1"/>
    </source>
</evidence>